<dbReference type="RefSeq" id="WP_345561120.1">
    <property type="nucleotide sequence ID" value="NZ_BAAAZX010000002.1"/>
</dbReference>
<evidence type="ECO:0000259" key="2">
    <source>
        <dbReference type="SMART" id="SM00382"/>
    </source>
</evidence>
<dbReference type="InterPro" id="IPR027417">
    <property type="entry name" value="P-loop_NTPase"/>
</dbReference>
<gene>
    <name evidence="3" type="ORF">GCM10022232_08350</name>
</gene>
<name>A0ABP7Q9L8_9ACTN</name>
<evidence type="ECO:0000313" key="3">
    <source>
        <dbReference type="EMBL" id="GAA3978807.1"/>
    </source>
</evidence>
<dbReference type="InterPro" id="IPR011704">
    <property type="entry name" value="ATPase_dyneun-rel_AAA"/>
</dbReference>
<dbReference type="Pfam" id="PF07728">
    <property type="entry name" value="AAA_5"/>
    <property type="match status" value="1"/>
</dbReference>
<evidence type="ECO:0000256" key="1">
    <source>
        <dbReference type="SAM" id="MobiDB-lite"/>
    </source>
</evidence>
<evidence type="ECO:0000313" key="4">
    <source>
        <dbReference type="Proteomes" id="UP001500456"/>
    </source>
</evidence>
<dbReference type="EMBL" id="BAAAZX010000002">
    <property type="protein sequence ID" value="GAA3978807.1"/>
    <property type="molecule type" value="Genomic_DNA"/>
</dbReference>
<comment type="caution">
    <text evidence="3">The sequence shown here is derived from an EMBL/GenBank/DDBJ whole genome shotgun (WGS) entry which is preliminary data.</text>
</comment>
<feature type="region of interest" description="Disordered" evidence="1">
    <location>
        <begin position="32"/>
        <end position="54"/>
    </location>
</feature>
<sequence length="356" mass="39367">MNQTQETQDWWVYQGTGTPHDGIRRLPEAPPWRAFRHGGAHPGQFLPPPDTPDDDAVQRHLGRAGQGAAYQVGEREIHLVNLALHLRRPLLLTGKPGTGKSTLAYAVAHELRLGPVLRWAITSRSTLRDGLYEYDAVGRLYDAGLRNAGLRTDHGGPAPEPPDIGQYMWLGPLGTALLPWNRPRVLLIDEIDKSDMDFPNDLLNVFEEGEFVIPELARLGSRPQQVMTADRRRVDVRGGEVACAQFPFVVLTSNEEREFPMAFLRRCIRLEIGTPDQDRLAGMVAAHLGAAGGDGNGSARVRAEIIAQFLAKQREMGTLANDQLLNALLMAERGLWDNEPGRALLGDDLLRPLDRG</sequence>
<dbReference type="SMART" id="SM00382">
    <property type="entry name" value="AAA"/>
    <property type="match status" value="1"/>
</dbReference>
<proteinExistence type="predicted"/>
<reference evidence="4" key="1">
    <citation type="journal article" date="2019" name="Int. J. Syst. Evol. Microbiol.">
        <title>The Global Catalogue of Microorganisms (GCM) 10K type strain sequencing project: providing services to taxonomists for standard genome sequencing and annotation.</title>
        <authorList>
            <consortium name="The Broad Institute Genomics Platform"/>
            <consortium name="The Broad Institute Genome Sequencing Center for Infectious Disease"/>
            <person name="Wu L."/>
            <person name="Ma J."/>
        </authorList>
    </citation>
    <scope>NUCLEOTIDE SEQUENCE [LARGE SCALE GENOMIC DNA]</scope>
    <source>
        <strain evidence="4">JCM 16924</strain>
    </source>
</reference>
<dbReference type="InterPro" id="IPR003593">
    <property type="entry name" value="AAA+_ATPase"/>
</dbReference>
<dbReference type="CDD" id="cd00009">
    <property type="entry name" value="AAA"/>
    <property type="match status" value="1"/>
</dbReference>
<protein>
    <submittedName>
        <fullName evidence="3">MoxR family ATPase</fullName>
    </submittedName>
</protein>
<accession>A0ABP7Q9L8</accession>
<feature type="domain" description="AAA+ ATPase" evidence="2">
    <location>
        <begin position="86"/>
        <end position="276"/>
    </location>
</feature>
<dbReference type="Proteomes" id="UP001500456">
    <property type="component" value="Unassembled WGS sequence"/>
</dbReference>
<dbReference type="Gene3D" id="3.40.50.300">
    <property type="entry name" value="P-loop containing nucleotide triphosphate hydrolases"/>
    <property type="match status" value="1"/>
</dbReference>
<keyword evidence="4" id="KW-1185">Reference proteome</keyword>
<organism evidence="3 4">
    <name type="scientific">Streptomyces plumbiresistens</name>
    <dbReference type="NCBI Taxonomy" id="511811"/>
    <lineage>
        <taxon>Bacteria</taxon>
        <taxon>Bacillati</taxon>
        <taxon>Actinomycetota</taxon>
        <taxon>Actinomycetes</taxon>
        <taxon>Kitasatosporales</taxon>
        <taxon>Streptomycetaceae</taxon>
        <taxon>Streptomyces</taxon>
    </lineage>
</organism>
<dbReference type="SUPFAM" id="SSF52540">
    <property type="entry name" value="P-loop containing nucleoside triphosphate hydrolases"/>
    <property type="match status" value="1"/>
</dbReference>